<dbReference type="PANTHER" id="PTHR21089:SF1">
    <property type="entry name" value="BIFUNCTIONAL 3-DEHYDROQUINATE DEHYDRATASE_SHIKIMATE DEHYDROGENASE, CHLOROPLASTIC"/>
    <property type="match status" value="1"/>
</dbReference>
<dbReference type="Gene3D" id="3.40.50.10860">
    <property type="entry name" value="Leucine Dehydrogenase, chain A, domain 1"/>
    <property type="match status" value="1"/>
</dbReference>
<dbReference type="OrthoDB" id="204377at2759"/>
<dbReference type="InterPro" id="IPR022893">
    <property type="entry name" value="Shikimate_DH_fam"/>
</dbReference>
<organism evidence="1 2">
    <name type="scientific">Exophiala mesophila</name>
    <name type="common">Black yeast-like fungus</name>
    <dbReference type="NCBI Taxonomy" id="212818"/>
    <lineage>
        <taxon>Eukaryota</taxon>
        <taxon>Fungi</taxon>
        <taxon>Dikarya</taxon>
        <taxon>Ascomycota</taxon>
        <taxon>Pezizomycotina</taxon>
        <taxon>Eurotiomycetes</taxon>
        <taxon>Chaetothyriomycetidae</taxon>
        <taxon>Chaetothyriales</taxon>
        <taxon>Herpotrichiellaceae</taxon>
        <taxon>Exophiala</taxon>
    </lineage>
</organism>
<gene>
    <name evidence="1" type="ORF">B0A52_04517</name>
</gene>
<name>A0A438N9L3_EXOME</name>
<dbReference type="CDD" id="cd01065">
    <property type="entry name" value="NAD_bind_Shikimate_DH"/>
    <property type="match status" value="1"/>
</dbReference>
<protein>
    <submittedName>
        <fullName evidence="1">Uncharacterized protein</fullName>
    </submittedName>
</protein>
<accession>A0A438N9L3</accession>
<comment type="caution">
    <text evidence="1">The sequence shown here is derived from an EMBL/GenBank/DDBJ whole genome shotgun (WGS) entry which is preliminary data.</text>
</comment>
<dbReference type="Gene3D" id="3.40.50.720">
    <property type="entry name" value="NAD(P)-binding Rossmann-like Domain"/>
    <property type="match status" value="1"/>
</dbReference>
<dbReference type="GO" id="GO:0004764">
    <property type="term" value="F:shikimate 3-dehydrogenase (NADP+) activity"/>
    <property type="evidence" value="ECO:0007669"/>
    <property type="project" value="InterPro"/>
</dbReference>
<dbReference type="PANTHER" id="PTHR21089">
    <property type="entry name" value="SHIKIMATE DEHYDROGENASE"/>
    <property type="match status" value="1"/>
</dbReference>
<dbReference type="EMBL" id="NAJM01000013">
    <property type="protein sequence ID" value="RVX72312.1"/>
    <property type="molecule type" value="Genomic_DNA"/>
</dbReference>
<dbReference type="SUPFAM" id="SSF53223">
    <property type="entry name" value="Aminoacid dehydrogenase-like, N-terminal domain"/>
    <property type="match status" value="1"/>
</dbReference>
<dbReference type="GO" id="GO:0009423">
    <property type="term" value="P:chorismate biosynthetic process"/>
    <property type="evidence" value="ECO:0007669"/>
    <property type="project" value="TreeGrafter"/>
</dbReference>
<dbReference type="GO" id="GO:0019632">
    <property type="term" value="P:shikimate metabolic process"/>
    <property type="evidence" value="ECO:0007669"/>
    <property type="project" value="TreeGrafter"/>
</dbReference>
<dbReference type="InterPro" id="IPR036291">
    <property type="entry name" value="NAD(P)-bd_dom_sf"/>
</dbReference>
<evidence type="ECO:0000313" key="2">
    <source>
        <dbReference type="Proteomes" id="UP000288859"/>
    </source>
</evidence>
<proteinExistence type="predicted"/>
<reference evidence="1 2" key="1">
    <citation type="submission" date="2017-03" db="EMBL/GenBank/DDBJ databases">
        <title>Genomes of endolithic fungi from Antarctica.</title>
        <authorList>
            <person name="Coleine C."/>
            <person name="Masonjones S."/>
            <person name="Stajich J.E."/>
        </authorList>
    </citation>
    <scope>NUCLEOTIDE SEQUENCE [LARGE SCALE GENOMIC DNA]</scope>
    <source>
        <strain evidence="1 2">CCFEE 6314</strain>
    </source>
</reference>
<dbReference type="InterPro" id="IPR046346">
    <property type="entry name" value="Aminoacid_DH-like_N_sf"/>
</dbReference>
<dbReference type="SUPFAM" id="SSF51735">
    <property type="entry name" value="NAD(P)-binding Rossmann-fold domains"/>
    <property type="match status" value="1"/>
</dbReference>
<dbReference type="Proteomes" id="UP000288859">
    <property type="component" value="Unassembled WGS sequence"/>
</dbReference>
<sequence length="221" mass="24124">MPHKISCIKFVDELTEEGRIIGAINTIYFSNSPSLARKRYIGTNTDCIGIRDAFQKTFSGIDDKSAGRPALVVGAGGTARAAVYALWKYFDVTEVFMINRFVSEIEELRSSMLAAGCTLKVTAVTTLQQADSLEVPGLFVGTVPDIPAESAEGLHARDLVSAMLQKLTSSEGVKGGFLLDMCYHPKPQTTLIELASKHGWQTVYGMEAVKYQAVVQNHLWS</sequence>
<evidence type="ECO:0000313" key="1">
    <source>
        <dbReference type="EMBL" id="RVX72312.1"/>
    </source>
</evidence>
<dbReference type="AlphaFoldDB" id="A0A438N9L3"/>